<evidence type="ECO:0000313" key="8">
    <source>
        <dbReference type="EMBL" id="PDQ34496.1"/>
    </source>
</evidence>
<evidence type="ECO:0000256" key="1">
    <source>
        <dbReference type="ARBA" id="ARBA00001947"/>
    </source>
</evidence>
<comment type="cofactor">
    <cofactor evidence="1">
        <name>Zn(2+)</name>
        <dbReference type="ChEBI" id="CHEBI:29105"/>
    </cofactor>
</comment>
<dbReference type="Pfam" id="PF08240">
    <property type="entry name" value="ADH_N"/>
    <property type="match status" value="1"/>
</dbReference>
<proteinExistence type="inferred from homology"/>
<comment type="similarity">
    <text evidence="2">Belongs to the zinc-containing alcohol dehydrogenase family.</text>
</comment>
<dbReference type="InterPro" id="IPR013154">
    <property type="entry name" value="ADH-like_N"/>
</dbReference>
<evidence type="ECO:0000259" key="6">
    <source>
        <dbReference type="Pfam" id="PF00107"/>
    </source>
</evidence>
<comment type="caution">
    <text evidence="8">The sequence shown here is derived from an EMBL/GenBank/DDBJ whole genome shotgun (WGS) entry which is preliminary data.</text>
</comment>
<keyword evidence="5" id="KW-0560">Oxidoreductase</keyword>
<dbReference type="SUPFAM" id="SSF51735">
    <property type="entry name" value="NAD(P)-binding Rossmann-fold domains"/>
    <property type="match status" value="1"/>
</dbReference>
<name>A0A2A6FPH2_9MICO</name>
<evidence type="ECO:0000256" key="3">
    <source>
        <dbReference type="ARBA" id="ARBA00022723"/>
    </source>
</evidence>
<dbReference type="PANTHER" id="PTHR43161:SF9">
    <property type="entry name" value="SORBITOL DEHYDROGENASE"/>
    <property type="match status" value="1"/>
</dbReference>
<dbReference type="Pfam" id="PF00107">
    <property type="entry name" value="ADH_zinc_N"/>
    <property type="match status" value="1"/>
</dbReference>
<dbReference type="InterPro" id="IPR011032">
    <property type="entry name" value="GroES-like_sf"/>
</dbReference>
<dbReference type="PANTHER" id="PTHR43161">
    <property type="entry name" value="SORBITOL DEHYDROGENASE"/>
    <property type="match status" value="1"/>
</dbReference>
<evidence type="ECO:0000313" key="9">
    <source>
        <dbReference type="Proteomes" id="UP000219994"/>
    </source>
</evidence>
<keyword evidence="3" id="KW-0479">Metal-binding</keyword>
<organism evidence="8 9">
    <name type="scientific">Candidatus Lumbricidiphila eiseniae</name>
    <dbReference type="NCBI Taxonomy" id="1969409"/>
    <lineage>
        <taxon>Bacteria</taxon>
        <taxon>Bacillati</taxon>
        <taxon>Actinomycetota</taxon>
        <taxon>Actinomycetes</taxon>
        <taxon>Micrococcales</taxon>
        <taxon>Microbacteriaceae</taxon>
        <taxon>Candidatus Lumbricidiphila</taxon>
    </lineage>
</organism>
<keyword evidence="4" id="KW-0862">Zinc</keyword>
<dbReference type="EMBL" id="NAEP01000052">
    <property type="protein sequence ID" value="PDQ34496.1"/>
    <property type="molecule type" value="Genomic_DNA"/>
</dbReference>
<dbReference type="GO" id="GO:0046872">
    <property type="term" value="F:metal ion binding"/>
    <property type="evidence" value="ECO:0007669"/>
    <property type="project" value="UniProtKB-KW"/>
</dbReference>
<accession>A0A2A6FPH2</accession>
<evidence type="ECO:0008006" key="10">
    <source>
        <dbReference type="Google" id="ProtNLM"/>
    </source>
</evidence>
<dbReference type="Proteomes" id="UP000219994">
    <property type="component" value="Unassembled WGS sequence"/>
</dbReference>
<dbReference type="Gene3D" id="3.40.50.720">
    <property type="entry name" value="NAD(P)-binding Rossmann-like Domain"/>
    <property type="match status" value="1"/>
</dbReference>
<dbReference type="SUPFAM" id="SSF50129">
    <property type="entry name" value="GroES-like"/>
    <property type="match status" value="1"/>
</dbReference>
<dbReference type="InterPro" id="IPR036291">
    <property type="entry name" value="NAD(P)-bd_dom_sf"/>
</dbReference>
<protein>
    <recommendedName>
        <fullName evidence="10">L-idonate 5-dehydrogenase</fullName>
    </recommendedName>
</protein>
<feature type="domain" description="Alcohol dehydrogenase-like N-terminal" evidence="7">
    <location>
        <begin position="26"/>
        <end position="141"/>
    </location>
</feature>
<evidence type="ECO:0000256" key="2">
    <source>
        <dbReference type="ARBA" id="ARBA00008072"/>
    </source>
</evidence>
<dbReference type="GO" id="GO:0016491">
    <property type="term" value="F:oxidoreductase activity"/>
    <property type="evidence" value="ECO:0007669"/>
    <property type="project" value="UniProtKB-KW"/>
</dbReference>
<dbReference type="InterPro" id="IPR013149">
    <property type="entry name" value="ADH-like_C"/>
</dbReference>
<gene>
    <name evidence="8" type="ORF">B5766_11260</name>
</gene>
<evidence type="ECO:0000256" key="5">
    <source>
        <dbReference type="ARBA" id="ARBA00023002"/>
    </source>
</evidence>
<feature type="domain" description="Alcohol dehydrogenase-like C-terminal" evidence="6">
    <location>
        <begin position="183"/>
        <end position="303"/>
    </location>
</feature>
<dbReference type="Gene3D" id="3.90.180.10">
    <property type="entry name" value="Medium-chain alcohol dehydrogenases, catalytic domain"/>
    <property type="match status" value="1"/>
</dbReference>
<dbReference type="AlphaFoldDB" id="A0A2A6FPH2"/>
<sequence length="349" mass="36358">MHATGLVCRAPGDLRLERLELPEARPADAVVRIRYGGVCGSDLHYWQHGRVGESVIREPLVLGHEVVGTVEAAAADGSGPAIGTAVFVHPAVVCGNCSYCRSGRQNLCVELRYFGSAARFPHTPGAFASRIVVPADRLIDVDGLAGTTAALIEPASVAWHAVQRLAAVATPLLGRVAVIGSGPIGLLVTVAVRARSAEVQVFNTDIAERPLEVARAVGATHTALARDAERELPEFAPAIVFETSGSRPGFDLALRSVAPGGTVVAVGQLPPDIASSVQLIVGRELVVTGSSRFDHDATAVIAALHDGSLEVRPVVSHVFAAADFEEAFAVAADSALSSKVLLDFEGVDR</sequence>
<evidence type="ECO:0000259" key="7">
    <source>
        <dbReference type="Pfam" id="PF08240"/>
    </source>
</evidence>
<reference evidence="9" key="1">
    <citation type="submission" date="2017-03" db="EMBL/GenBank/DDBJ databases">
        <authorList>
            <person name="Lund M.B."/>
        </authorList>
    </citation>
    <scope>NUCLEOTIDE SEQUENCE [LARGE SCALE GENOMIC DNA]</scope>
</reference>
<evidence type="ECO:0000256" key="4">
    <source>
        <dbReference type="ARBA" id="ARBA00022833"/>
    </source>
</evidence>